<evidence type="ECO:0000313" key="17">
    <source>
        <dbReference type="Proteomes" id="UP000184512"/>
    </source>
</evidence>
<dbReference type="STRING" id="1123357.SAMN02745244_01694"/>
<dbReference type="InterPro" id="IPR006203">
    <property type="entry name" value="GHMP_knse_ATP-bd_CS"/>
</dbReference>
<evidence type="ECO:0000256" key="5">
    <source>
        <dbReference type="ARBA" id="ARBA00022605"/>
    </source>
</evidence>
<keyword evidence="6 13" id="KW-0808">Transferase</keyword>
<evidence type="ECO:0000256" key="7">
    <source>
        <dbReference type="ARBA" id="ARBA00022697"/>
    </source>
</evidence>
<dbReference type="EMBL" id="FQZG01000026">
    <property type="protein sequence ID" value="SHJ08574.1"/>
    <property type="molecule type" value="Genomic_DNA"/>
</dbReference>
<evidence type="ECO:0000256" key="10">
    <source>
        <dbReference type="ARBA" id="ARBA00022840"/>
    </source>
</evidence>
<dbReference type="PANTHER" id="PTHR20861:SF1">
    <property type="entry name" value="HOMOSERINE KINASE"/>
    <property type="match status" value="1"/>
</dbReference>
<dbReference type="Pfam" id="PF08544">
    <property type="entry name" value="GHMP_kinases_C"/>
    <property type="match status" value="1"/>
</dbReference>
<dbReference type="PANTHER" id="PTHR20861">
    <property type="entry name" value="HOMOSERINE/4-DIPHOSPHOCYTIDYL-2-C-METHYL-D-ERYTHRITOL KINASE"/>
    <property type="match status" value="1"/>
</dbReference>
<keyword evidence="10 13" id="KW-0067">ATP-binding</keyword>
<keyword evidence="8 13" id="KW-0547">Nucleotide-binding</keyword>
<accession>A0A1M6GF31</accession>
<evidence type="ECO:0000256" key="11">
    <source>
        <dbReference type="ARBA" id="ARBA00049375"/>
    </source>
</evidence>
<evidence type="ECO:0000259" key="14">
    <source>
        <dbReference type="Pfam" id="PF00288"/>
    </source>
</evidence>
<dbReference type="InterPro" id="IPR013750">
    <property type="entry name" value="GHMP_kinase_C_dom"/>
</dbReference>
<dbReference type="SUPFAM" id="SSF54211">
    <property type="entry name" value="Ribosomal protein S5 domain 2-like"/>
    <property type="match status" value="1"/>
</dbReference>
<dbReference type="PROSITE" id="PS00627">
    <property type="entry name" value="GHMP_KINASES_ATP"/>
    <property type="match status" value="1"/>
</dbReference>
<comment type="subcellular location">
    <subcellularLocation>
        <location evidence="13">Cytoplasm</location>
    </subcellularLocation>
</comment>
<dbReference type="InterPro" id="IPR000870">
    <property type="entry name" value="Homoserine_kinase"/>
</dbReference>
<dbReference type="AlphaFoldDB" id="A0A1M6GF31"/>
<dbReference type="GO" id="GO:0009088">
    <property type="term" value="P:threonine biosynthetic process"/>
    <property type="evidence" value="ECO:0007669"/>
    <property type="project" value="UniProtKB-UniRule"/>
</dbReference>
<evidence type="ECO:0000259" key="15">
    <source>
        <dbReference type="Pfam" id="PF08544"/>
    </source>
</evidence>
<proteinExistence type="inferred from homology"/>
<evidence type="ECO:0000313" key="16">
    <source>
        <dbReference type="EMBL" id="SHJ08574.1"/>
    </source>
</evidence>
<dbReference type="GO" id="GO:0005524">
    <property type="term" value="F:ATP binding"/>
    <property type="evidence" value="ECO:0007669"/>
    <property type="project" value="UniProtKB-UniRule"/>
</dbReference>
<feature type="domain" description="GHMP kinase N-terminal" evidence="14">
    <location>
        <begin position="68"/>
        <end position="146"/>
    </location>
</feature>
<keyword evidence="7 13" id="KW-0791">Threonine biosynthesis</keyword>
<dbReference type="OrthoDB" id="9769912at2"/>
<dbReference type="PIRSF" id="PIRSF000676">
    <property type="entry name" value="Homoser_kin"/>
    <property type="match status" value="1"/>
</dbReference>
<dbReference type="InterPro" id="IPR006204">
    <property type="entry name" value="GHMP_kinase_N_dom"/>
</dbReference>
<evidence type="ECO:0000256" key="12">
    <source>
        <dbReference type="ARBA" id="ARBA00049954"/>
    </source>
</evidence>
<dbReference type="EC" id="2.7.1.39" evidence="3 13"/>
<dbReference type="InterPro" id="IPR014721">
    <property type="entry name" value="Ribsml_uS5_D2-typ_fold_subgr"/>
</dbReference>
<dbReference type="Proteomes" id="UP000184512">
    <property type="component" value="Unassembled WGS sequence"/>
</dbReference>
<evidence type="ECO:0000256" key="6">
    <source>
        <dbReference type="ARBA" id="ARBA00022679"/>
    </source>
</evidence>
<gene>
    <name evidence="13" type="primary">thrB</name>
    <name evidence="16" type="ORF">SAMN02745244_01694</name>
</gene>
<dbReference type="Pfam" id="PF00288">
    <property type="entry name" value="GHMP_kinases_N"/>
    <property type="match status" value="1"/>
</dbReference>
<organism evidence="16 17">
    <name type="scientific">Tessaracoccus bendigoensis DSM 12906</name>
    <dbReference type="NCBI Taxonomy" id="1123357"/>
    <lineage>
        <taxon>Bacteria</taxon>
        <taxon>Bacillati</taxon>
        <taxon>Actinomycetota</taxon>
        <taxon>Actinomycetes</taxon>
        <taxon>Propionibacteriales</taxon>
        <taxon>Propionibacteriaceae</taxon>
        <taxon>Tessaracoccus</taxon>
    </lineage>
</organism>
<evidence type="ECO:0000256" key="8">
    <source>
        <dbReference type="ARBA" id="ARBA00022741"/>
    </source>
</evidence>
<reference evidence="16 17" key="1">
    <citation type="submission" date="2016-11" db="EMBL/GenBank/DDBJ databases">
        <authorList>
            <person name="Jaros S."/>
            <person name="Januszkiewicz K."/>
            <person name="Wedrychowicz H."/>
        </authorList>
    </citation>
    <scope>NUCLEOTIDE SEQUENCE [LARGE SCALE GENOMIC DNA]</scope>
    <source>
        <strain evidence="16 17">DSM 12906</strain>
    </source>
</reference>
<dbReference type="NCBIfam" id="TIGR00191">
    <property type="entry name" value="thrB"/>
    <property type="match status" value="1"/>
</dbReference>
<evidence type="ECO:0000256" key="3">
    <source>
        <dbReference type="ARBA" id="ARBA00012078"/>
    </source>
</evidence>
<dbReference type="Gene3D" id="3.30.230.10">
    <property type="match status" value="1"/>
</dbReference>
<comment type="function">
    <text evidence="12 13">Catalyzes the ATP-dependent phosphorylation of L-homoserine to L-homoserine phosphate.</text>
</comment>
<keyword evidence="17" id="KW-1185">Reference proteome</keyword>
<dbReference type="RefSeq" id="WP_073187078.1">
    <property type="nucleotide sequence ID" value="NZ_FQZG01000026.1"/>
</dbReference>
<evidence type="ECO:0000256" key="4">
    <source>
        <dbReference type="ARBA" id="ARBA00017858"/>
    </source>
</evidence>
<dbReference type="Gene3D" id="3.30.70.890">
    <property type="entry name" value="GHMP kinase, C-terminal domain"/>
    <property type="match status" value="1"/>
</dbReference>
<sequence length="298" mass="31218">MGRRVTVRVPATTANVGSGFDCIGIALDLYDDLSLTLLDDPRELSIEVFGEGAGSVPLDERHLVVSSLLTGLEAWGVARPGMALACRNRIPHSRGLGSSAAAIVGGLALAWGIAHPGEPLDLAELTRISSRLEGHPDNAGAAVWGGAILAWFTTDEVRLIQLDVPDALATRVWIPEFEVPTAGARAVLPDSVPRADAVAQAIASSALPLALERRHDLLLKATGDLLHQSYRASLMPQSWDLMNRLRADGVPAAISGAGPAVFAIGTAEQIRVADECGHEGFVRLGLGLGAGVQLRCSD</sequence>
<keyword evidence="13" id="KW-0963">Cytoplasm</keyword>
<name>A0A1M6GF31_9ACTN</name>
<keyword evidence="5 13" id="KW-0028">Amino-acid biosynthesis</keyword>
<keyword evidence="9 13" id="KW-0418">Kinase</keyword>
<dbReference type="SUPFAM" id="SSF55060">
    <property type="entry name" value="GHMP Kinase, C-terminal domain"/>
    <property type="match status" value="1"/>
</dbReference>
<comment type="pathway">
    <text evidence="1 13">Amino-acid biosynthesis; L-threonine biosynthesis; L-threonine from L-aspartate: step 4/5.</text>
</comment>
<dbReference type="InterPro" id="IPR020568">
    <property type="entry name" value="Ribosomal_Su5_D2-typ_SF"/>
</dbReference>
<feature type="binding site" evidence="13">
    <location>
        <begin position="91"/>
        <end position="101"/>
    </location>
    <ligand>
        <name>ATP</name>
        <dbReference type="ChEBI" id="CHEBI:30616"/>
    </ligand>
</feature>
<dbReference type="GO" id="GO:0004413">
    <property type="term" value="F:homoserine kinase activity"/>
    <property type="evidence" value="ECO:0007669"/>
    <property type="project" value="UniProtKB-UniRule"/>
</dbReference>
<dbReference type="InterPro" id="IPR036554">
    <property type="entry name" value="GHMP_kinase_C_sf"/>
</dbReference>
<dbReference type="PRINTS" id="PR00958">
    <property type="entry name" value="HOMSERKINASE"/>
</dbReference>
<comment type="catalytic activity">
    <reaction evidence="11 13">
        <text>L-homoserine + ATP = O-phospho-L-homoserine + ADP + H(+)</text>
        <dbReference type="Rhea" id="RHEA:13985"/>
        <dbReference type="ChEBI" id="CHEBI:15378"/>
        <dbReference type="ChEBI" id="CHEBI:30616"/>
        <dbReference type="ChEBI" id="CHEBI:57476"/>
        <dbReference type="ChEBI" id="CHEBI:57590"/>
        <dbReference type="ChEBI" id="CHEBI:456216"/>
        <dbReference type="EC" id="2.7.1.39"/>
    </reaction>
</comment>
<dbReference type="HAMAP" id="MF_00384">
    <property type="entry name" value="Homoser_kinase"/>
    <property type="match status" value="1"/>
</dbReference>
<evidence type="ECO:0000256" key="2">
    <source>
        <dbReference type="ARBA" id="ARBA00007370"/>
    </source>
</evidence>
<evidence type="ECO:0000256" key="1">
    <source>
        <dbReference type="ARBA" id="ARBA00005015"/>
    </source>
</evidence>
<evidence type="ECO:0000256" key="9">
    <source>
        <dbReference type="ARBA" id="ARBA00022777"/>
    </source>
</evidence>
<protein>
    <recommendedName>
        <fullName evidence="4 13">Homoserine kinase</fullName>
        <shortName evidence="13">HK</shortName>
        <shortName evidence="13">HSK</shortName>
        <ecNumber evidence="3 13">2.7.1.39</ecNumber>
    </recommendedName>
</protein>
<dbReference type="UniPathway" id="UPA00050">
    <property type="reaction ID" value="UER00064"/>
</dbReference>
<comment type="similarity">
    <text evidence="2 13">Belongs to the GHMP kinase family. Homoserine kinase subfamily.</text>
</comment>
<feature type="domain" description="GHMP kinase C-terminal" evidence="15">
    <location>
        <begin position="207"/>
        <end position="271"/>
    </location>
</feature>
<evidence type="ECO:0000256" key="13">
    <source>
        <dbReference type="HAMAP-Rule" id="MF_00384"/>
    </source>
</evidence>
<dbReference type="GO" id="GO:0005737">
    <property type="term" value="C:cytoplasm"/>
    <property type="evidence" value="ECO:0007669"/>
    <property type="project" value="UniProtKB-SubCell"/>
</dbReference>